<evidence type="ECO:0000256" key="1">
    <source>
        <dbReference type="SAM" id="MobiDB-lite"/>
    </source>
</evidence>
<accession>L5KBK8</accession>
<dbReference type="Proteomes" id="UP000010552">
    <property type="component" value="Unassembled WGS sequence"/>
</dbReference>
<sequence length="82" mass="8276">MLTTHQVGASEPPAGAGPGPACVLPPGAAPRSPGRPWKLRVESTAGPVTQRLAGADGCAGGRGCNMDSNSLYYFLDANILKA</sequence>
<dbReference type="AlphaFoldDB" id="L5KBK8"/>
<keyword evidence="3" id="KW-1185">Reference proteome</keyword>
<proteinExistence type="predicted"/>
<gene>
    <name evidence="2" type="ORF">PAL_GLEAN10012152</name>
</gene>
<organism evidence="2 3">
    <name type="scientific">Pteropus alecto</name>
    <name type="common">Black flying fox</name>
    <dbReference type="NCBI Taxonomy" id="9402"/>
    <lineage>
        <taxon>Eukaryota</taxon>
        <taxon>Metazoa</taxon>
        <taxon>Chordata</taxon>
        <taxon>Craniata</taxon>
        <taxon>Vertebrata</taxon>
        <taxon>Euteleostomi</taxon>
        <taxon>Mammalia</taxon>
        <taxon>Eutheria</taxon>
        <taxon>Laurasiatheria</taxon>
        <taxon>Chiroptera</taxon>
        <taxon>Yinpterochiroptera</taxon>
        <taxon>Pteropodoidea</taxon>
        <taxon>Pteropodidae</taxon>
        <taxon>Pteropodinae</taxon>
        <taxon>Pteropus</taxon>
    </lineage>
</organism>
<evidence type="ECO:0000313" key="3">
    <source>
        <dbReference type="Proteomes" id="UP000010552"/>
    </source>
</evidence>
<reference evidence="3" key="1">
    <citation type="journal article" date="2013" name="Science">
        <title>Comparative analysis of bat genomes provides insight into the evolution of flight and immunity.</title>
        <authorList>
            <person name="Zhang G."/>
            <person name="Cowled C."/>
            <person name="Shi Z."/>
            <person name="Huang Z."/>
            <person name="Bishop-Lilly K.A."/>
            <person name="Fang X."/>
            <person name="Wynne J.W."/>
            <person name="Xiong Z."/>
            <person name="Baker M.L."/>
            <person name="Zhao W."/>
            <person name="Tachedjian M."/>
            <person name="Zhu Y."/>
            <person name="Zhou P."/>
            <person name="Jiang X."/>
            <person name="Ng J."/>
            <person name="Yang L."/>
            <person name="Wu L."/>
            <person name="Xiao J."/>
            <person name="Feng Y."/>
            <person name="Chen Y."/>
            <person name="Sun X."/>
            <person name="Zhang Y."/>
            <person name="Marsh G.A."/>
            <person name="Crameri G."/>
            <person name="Broder C.C."/>
            <person name="Frey K.G."/>
            <person name="Wang L.F."/>
            <person name="Wang J."/>
        </authorList>
    </citation>
    <scope>NUCLEOTIDE SEQUENCE [LARGE SCALE GENOMIC DNA]</scope>
</reference>
<name>L5KBK8_PTEAL</name>
<protein>
    <submittedName>
        <fullName evidence="2">Uncharacterized protein</fullName>
    </submittedName>
</protein>
<dbReference type="EMBL" id="KB030861">
    <property type="protein sequence ID" value="ELK08900.1"/>
    <property type="molecule type" value="Genomic_DNA"/>
</dbReference>
<feature type="compositionally biased region" description="Low complexity" evidence="1">
    <location>
        <begin position="8"/>
        <end position="20"/>
    </location>
</feature>
<evidence type="ECO:0000313" key="2">
    <source>
        <dbReference type="EMBL" id="ELK08900.1"/>
    </source>
</evidence>
<feature type="region of interest" description="Disordered" evidence="1">
    <location>
        <begin position="1"/>
        <end position="20"/>
    </location>
</feature>
<dbReference type="InParanoid" id="L5KBK8"/>